<protein>
    <recommendedName>
        <fullName evidence="1">Bulb-type lectin domain-containing protein</fullName>
    </recommendedName>
</protein>
<dbReference type="SUPFAM" id="SSF51110">
    <property type="entry name" value="alpha-D-mannose-specific plant lectins"/>
    <property type="match status" value="1"/>
</dbReference>
<dbReference type="InterPro" id="IPR036426">
    <property type="entry name" value="Bulb-type_lectin_dom_sf"/>
</dbReference>
<dbReference type="Gene3D" id="2.90.10.10">
    <property type="entry name" value="Bulb-type lectin domain"/>
    <property type="match status" value="1"/>
</dbReference>
<dbReference type="InterPro" id="IPR001480">
    <property type="entry name" value="Bulb-type_lectin_dom"/>
</dbReference>
<evidence type="ECO:0000259" key="1">
    <source>
        <dbReference type="SMART" id="SM00108"/>
    </source>
</evidence>
<name>H9WEF6_PINTA</name>
<dbReference type="EMBL" id="FJ098937">
    <property type="protein sequence ID" value="AFG60399.1"/>
    <property type="molecule type" value="Genomic_DNA"/>
</dbReference>
<dbReference type="PANTHER" id="PTHR36481:SF2">
    <property type="entry name" value="EXPRESSED PROTEIN"/>
    <property type="match status" value="1"/>
</dbReference>
<sequence>QQTNTAVGGLGTDFCYIDVINTAAQQSVWESPCEPITTTNPCILQLSDNGLEIMDGNNRDVWNNGASNNYQSLVLLENGALQLVDKKGQTIWSSTDHPRVNQNCGTVLQPGSSPFINPPFASPLQAQLPNGQPVFTQPFTTANPIVGSGAPQKIHPYYLIAAGCLIALF</sequence>
<gene>
    <name evidence="2" type="ORF">2_6060_01</name>
</gene>
<feature type="non-terminal residue" evidence="2">
    <location>
        <position position="169"/>
    </location>
</feature>
<reference evidence="2" key="1">
    <citation type="submission" date="2008-08" db="EMBL/GenBank/DDBJ databases">
        <title>Nucleotide Diversity and Divergence in the Loblolly Pine Gene Space.</title>
        <authorList>
            <person name="Neale D.B."/>
            <person name="Wegrzyn J.L."/>
            <person name="Lee J.M."/>
            <person name="Eckert A.J."/>
            <person name="Liechty J.D."/>
            <person name="Stevens K.A."/>
            <person name="Langley C.H."/>
        </authorList>
    </citation>
    <scope>NUCLEOTIDE SEQUENCE</scope>
    <source>
        <strain evidence="2">2250</strain>
        <tissue evidence="2">Megagametophyte</tissue>
    </source>
</reference>
<organism evidence="2">
    <name type="scientific">Pinus taeda</name>
    <name type="common">Loblolly pine</name>
    <dbReference type="NCBI Taxonomy" id="3352"/>
    <lineage>
        <taxon>Eukaryota</taxon>
        <taxon>Viridiplantae</taxon>
        <taxon>Streptophyta</taxon>
        <taxon>Embryophyta</taxon>
        <taxon>Tracheophyta</taxon>
        <taxon>Spermatophyta</taxon>
        <taxon>Pinopsida</taxon>
        <taxon>Pinidae</taxon>
        <taxon>Conifers I</taxon>
        <taxon>Pinales</taxon>
        <taxon>Pinaceae</taxon>
        <taxon>Pinus</taxon>
        <taxon>Pinus subgen. Pinus</taxon>
    </lineage>
</organism>
<dbReference type="SMART" id="SM00108">
    <property type="entry name" value="B_lectin"/>
    <property type="match status" value="1"/>
</dbReference>
<evidence type="ECO:0000313" key="2">
    <source>
        <dbReference type="EMBL" id="AFG60399.1"/>
    </source>
</evidence>
<feature type="domain" description="Bulb-type lectin" evidence="1">
    <location>
        <begin position="1"/>
        <end position="98"/>
    </location>
</feature>
<proteinExistence type="predicted"/>
<accession>H9WEF6</accession>
<dbReference type="AlphaFoldDB" id="H9WEF6"/>
<dbReference type="PANTHER" id="PTHR36481">
    <property type="entry name" value="EXPRESSED PROTEIN"/>
    <property type="match status" value="1"/>
</dbReference>
<feature type="non-terminal residue" evidence="2">
    <location>
        <position position="1"/>
    </location>
</feature>